<comment type="caution">
    <text evidence="2">The sequence shown here is derived from an EMBL/GenBank/DDBJ whole genome shotgun (WGS) entry which is preliminary data.</text>
</comment>
<feature type="coiled-coil region" evidence="1">
    <location>
        <begin position="82"/>
        <end position="109"/>
    </location>
</feature>
<organism evidence="2 3">
    <name type="scientific">Lysinibacillus xylanilyticus</name>
    <dbReference type="NCBI Taxonomy" id="582475"/>
    <lineage>
        <taxon>Bacteria</taxon>
        <taxon>Bacillati</taxon>
        <taxon>Bacillota</taxon>
        <taxon>Bacilli</taxon>
        <taxon>Bacillales</taxon>
        <taxon>Bacillaceae</taxon>
        <taxon>Lysinibacillus</taxon>
    </lineage>
</organism>
<evidence type="ECO:0008006" key="4">
    <source>
        <dbReference type="Google" id="ProtNLM"/>
    </source>
</evidence>
<dbReference type="EMBL" id="JAMDLZ010000022">
    <property type="protein sequence ID" value="MCY9548053.1"/>
    <property type="molecule type" value="Genomic_DNA"/>
</dbReference>
<keyword evidence="1" id="KW-0175">Coiled coil</keyword>
<gene>
    <name evidence="2" type="ORF">M5W82_13910</name>
</gene>
<name>A0ABT4EQU5_9BACI</name>
<reference evidence="2 3" key="1">
    <citation type="submission" date="2022-05" db="EMBL/GenBank/DDBJ databases">
        <title>Genome Sequencing of Bee-Associated Microbes.</title>
        <authorList>
            <person name="Dunlap C."/>
        </authorList>
    </citation>
    <scope>NUCLEOTIDE SEQUENCE [LARGE SCALE GENOMIC DNA]</scope>
    <source>
        <strain evidence="2 3">NRRL BD-083</strain>
    </source>
</reference>
<evidence type="ECO:0000313" key="2">
    <source>
        <dbReference type="EMBL" id="MCY9548053.1"/>
    </source>
</evidence>
<proteinExistence type="predicted"/>
<evidence type="ECO:0000313" key="3">
    <source>
        <dbReference type="Proteomes" id="UP001527052"/>
    </source>
</evidence>
<protein>
    <recommendedName>
        <fullName evidence="4">DUF5590 domain-containing protein</fullName>
    </recommendedName>
</protein>
<dbReference type="RefSeq" id="WP_268637912.1">
    <property type="nucleotide sequence ID" value="NZ_JAMDLZ010000022.1"/>
</dbReference>
<evidence type="ECO:0000256" key="1">
    <source>
        <dbReference type="SAM" id="Coils"/>
    </source>
</evidence>
<accession>A0ABT4EQU5</accession>
<keyword evidence="3" id="KW-1185">Reference proteome</keyword>
<sequence>MKKWLIGFCVVIGLFFLLAIWVLSSLLYNEYEVLEANWGIKLPQATEVKDLLTTENSFHGDGEWFTLLEYSKPIDLIESNFVKLSLEEIANANNKIANFQRRTLEIRQNDKTVVDVFKTYDVKAEVNDYYYYEERNNGFDTIVLLYKTQTQQLYKYEWHQ</sequence>
<dbReference type="Proteomes" id="UP001527052">
    <property type="component" value="Unassembled WGS sequence"/>
</dbReference>